<proteinExistence type="predicted"/>
<accession>A0AAN1ENA0</accession>
<sequence>MKRLEQHFGSRESVLTHQLTTLSTSGQPVDITFYRRKPLVNVRVSTKLGAARLYGLESRLPRLLRSIEFSNGAIAGLSEIWTVNPMPMEGFTQEELDAVDLAQAEERMGPGGETLRKMIRKTYHCKSRAEVDYYIRRWIAS</sequence>
<dbReference type="AlphaFoldDB" id="A0AAN1ENA0"/>
<evidence type="ECO:0000313" key="1">
    <source>
        <dbReference type="EMBL" id="ARQ13722.1"/>
    </source>
</evidence>
<dbReference type="Proteomes" id="UP000194159">
    <property type="component" value="Plasmid pRetNXC12e"/>
</dbReference>
<reference evidence="1 2" key="1">
    <citation type="submission" date="2017-04" db="EMBL/GenBank/DDBJ databases">
        <title>Complete genome sequences of Rhizobium genomic linages associated to common bean (phaseolus vulgaris).</title>
        <authorList>
            <person name="Santamaria R.I."/>
            <person name="Bustos P."/>
            <person name="Perez-Carrascal O."/>
            <person name="Martinez-Flores I."/>
            <person name="Juarez S."/>
            <person name="Lozano L."/>
            <person name="Miranda F."/>
            <person name="Vinuesa P."/>
            <person name="Martinez-Romero E."/>
            <person name="Cevallos M.A."/>
            <person name="Romero D."/>
            <person name="Davila G."/>
            <person name="Gonzalez V."/>
        </authorList>
    </citation>
    <scope>NUCLEOTIDE SEQUENCE [LARGE SCALE GENOMIC DNA]</scope>
    <source>
        <strain evidence="1 2">NXC12</strain>
        <plasmid evidence="2">pretnxc12e</plasmid>
    </source>
</reference>
<gene>
    <name evidence="1" type="ORF">NXC12_PE00120</name>
</gene>
<protein>
    <submittedName>
        <fullName evidence="1">Uncharacterized protein</fullName>
    </submittedName>
</protein>
<organism evidence="1 2">
    <name type="scientific">Rhizobium etli</name>
    <dbReference type="NCBI Taxonomy" id="29449"/>
    <lineage>
        <taxon>Bacteria</taxon>
        <taxon>Pseudomonadati</taxon>
        <taxon>Pseudomonadota</taxon>
        <taxon>Alphaproteobacteria</taxon>
        <taxon>Hyphomicrobiales</taxon>
        <taxon>Rhizobiaceae</taxon>
        <taxon>Rhizobium/Agrobacterium group</taxon>
        <taxon>Rhizobium</taxon>
    </lineage>
</organism>
<name>A0AAN1ENA0_RHIET</name>
<keyword evidence="1" id="KW-0614">Plasmid</keyword>
<geneLocation type="plasmid" evidence="2">
    <name>pretnxc12e</name>
</geneLocation>
<evidence type="ECO:0000313" key="2">
    <source>
        <dbReference type="Proteomes" id="UP000194159"/>
    </source>
</evidence>
<dbReference type="EMBL" id="CP020911">
    <property type="protein sequence ID" value="ARQ13722.1"/>
    <property type="molecule type" value="Genomic_DNA"/>
</dbReference>